<evidence type="ECO:0000256" key="5">
    <source>
        <dbReference type="ARBA" id="ARBA00023274"/>
    </source>
</evidence>
<evidence type="ECO:0000256" key="3">
    <source>
        <dbReference type="ARBA" id="ARBA00022884"/>
    </source>
</evidence>
<protein>
    <recommendedName>
        <fullName evidence="6 7">Large ribosomal subunit protein uL3</fullName>
    </recommendedName>
</protein>
<dbReference type="HAMAP" id="MF_01325_B">
    <property type="entry name" value="Ribosomal_uL3_B"/>
    <property type="match status" value="1"/>
</dbReference>
<comment type="function">
    <text evidence="7">One of the primary rRNA binding proteins, it binds directly near the 3'-end of the 23S rRNA, where it nucleates assembly of the 50S subunit.</text>
</comment>
<dbReference type="Gene3D" id="2.40.30.10">
    <property type="entry name" value="Translation factors"/>
    <property type="match status" value="2"/>
</dbReference>
<keyword evidence="5 7" id="KW-0687">Ribonucleoprotein</keyword>
<evidence type="ECO:0000256" key="6">
    <source>
        <dbReference type="ARBA" id="ARBA00035243"/>
    </source>
</evidence>
<dbReference type="FunFam" id="2.40.30.10:FF:000004">
    <property type="entry name" value="50S ribosomal protein L3"/>
    <property type="match status" value="1"/>
</dbReference>
<evidence type="ECO:0000256" key="7">
    <source>
        <dbReference type="HAMAP-Rule" id="MF_01325"/>
    </source>
</evidence>
<keyword evidence="4 7" id="KW-0689">Ribosomal protein</keyword>
<sequence>MKYLLGKKLGMAQVFNADGTAVPVTVIQTGSLTVIRAKTNERDGYEALQLGFGSRKQKNVARPQREEWKELGAFAVVREVRPPAGQARLPDGQAGGIPGQERGGQLDLTQFQEGDIVKVSGVSKGKGFQGVVKRHGFHGAPATHGTKHAHREPGSIGSTWPQRVVKGRRMAGRMGGERVTVRNLKVAKIDPERQLIAVKGAVPGRRGTLLEIRG</sequence>
<dbReference type="GO" id="GO:0003735">
    <property type="term" value="F:structural constituent of ribosome"/>
    <property type="evidence" value="ECO:0007669"/>
    <property type="project" value="UniProtKB-UniRule"/>
</dbReference>
<dbReference type="PANTHER" id="PTHR11229:SF16">
    <property type="entry name" value="LARGE RIBOSOMAL SUBUNIT PROTEIN UL3C"/>
    <property type="match status" value="1"/>
</dbReference>
<feature type="region of interest" description="Disordered" evidence="8">
    <location>
        <begin position="138"/>
        <end position="160"/>
    </location>
</feature>
<dbReference type="AlphaFoldDB" id="A0A1G2LBP6"/>
<dbReference type="GO" id="GO:0019843">
    <property type="term" value="F:rRNA binding"/>
    <property type="evidence" value="ECO:0007669"/>
    <property type="project" value="UniProtKB-UniRule"/>
</dbReference>
<dbReference type="SUPFAM" id="SSF50447">
    <property type="entry name" value="Translation proteins"/>
    <property type="match status" value="1"/>
</dbReference>
<name>A0A1G2LBP6_9BACT</name>
<comment type="caution">
    <text evidence="9">The sequence shown here is derived from an EMBL/GenBank/DDBJ whole genome shotgun (WGS) entry which is preliminary data.</text>
</comment>
<dbReference type="PANTHER" id="PTHR11229">
    <property type="entry name" value="50S RIBOSOMAL PROTEIN L3"/>
    <property type="match status" value="1"/>
</dbReference>
<dbReference type="InterPro" id="IPR019927">
    <property type="entry name" value="Ribosomal_uL3_bac/org-type"/>
</dbReference>
<dbReference type="NCBIfam" id="TIGR03625">
    <property type="entry name" value="L3_bact"/>
    <property type="match status" value="1"/>
</dbReference>
<evidence type="ECO:0000256" key="2">
    <source>
        <dbReference type="ARBA" id="ARBA00022730"/>
    </source>
</evidence>
<dbReference type="GO" id="GO:0006412">
    <property type="term" value="P:translation"/>
    <property type="evidence" value="ECO:0007669"/>
    <property type="project" value="UniProtKB-UniRule"/>
</dbReference>
<comment type="subunit">
    <text evidence="7">Part of the 50S ribosomal subunit. Forms a cluster with proteins L14 and L19.</text>
</comment>
<proteinExistence type="inferred from homology"/>
<evidence type="ECO:0000256" key="8">
    <source>
        <dbReference type="SAM" id="MobiDB-lite"/>
    </source>
</evidence>
<dbReference type="EMBL" id="MHQS01000008">
    <property type="protein sequence ID" value="OHA08984.1"/>
    <property type="molecule type" value="Genomic_DNA"/>
</dbReference>
<accession>A0A1G2LBP6</accession>
<reference evidence="9 10" key="1">
    <citation type="journal article" date="2016" name="Nat. Commun.">
        <title>Thousands of microbial genomes shed light on interconnected biogeochemical processes in an aquifer system.</title>
        <authorList>
            <person name="Anantharaman K."/>
            <person name="Brown C.T."/>
            <person name="Hug L.A."/>
            <person name="Sharon I."/>
            <person name="Castelle C.J."/>
            <person name="Probst A.J."/>
            <person name="Thomas B.C."/>
            <person name="Singh A."/>
            <person name="Wilkins M.J."/>
            <person name="Karaoz U."/>
            <person name="Brodie E.L."/>
            <person name="Williams K.H."/>
            <person name="Hubbard S.S."/>
            <person name="Banfield J.F."/>
        </authorList>
    </citation>
    <scope>NUCLEOTIDE SEQUENCE [LARGE SCALE GENOMIC DNA]</scope>
</reference>
<evidence type="ECO:0000313" key="10">
    <source>
        <dbReference type="Proteomes" id="UP000176705"/>
    </source>
</evidence>
<evidence type="ECO:0000256" key="4">
    <source>
        <dbReference type="ARBA" id="ARBA00022980"/>
    </source>
</evidence>
<dbReference type="Proteomes" id="UP000176705">
    <property type="component" value="Unassembled WGS sequence"/>
</dbReference>
<dbReference type="InterPro" id="IPR000597">
    <property type="entry name" value="Ribosomal_uL3"/>
</dbReference>
<keyword evidence="3 7" id="KW-0694">RNA-binding</keyword>
<keyword evidence="2 7" id="KW-0699">rRNA-binding</keyword>
<gene>
    <name evidence="7" type="primary">rplC</name>
    <name evidence="9" type="ORF">A3B37_03080</name>
</gene>
<dbReference type="Pfam" id="PF00297">
    <property type="entry name" value="Ribosomal_L3"/>
    <property type="match status" value="1"/>
</dbReference>
<dbReference type="InterPro" id="IPR009000">
    <property type="entry name" value="Transl_B-barrel_sf"/>
</dbReference>
<evidence type="ECO:0000256" key="1">
    <source>
        <dbReference type="ARBA" id="ARBA00006540"/>
    </source>
</evidence>
<evidence type="ECO:0000313" key="9">
    <source>
        <dbReference type="EMBL" id="OHA08984.1"/>
    </source>
</evidence>
<dbReference type="STRING" id="1802280.A3B37_03080"/>
<dbReference type="GO" id="GO:0022625">
    <property type="term" value="C:cytosolic large ribosomal subunit"/>
    <property type="evidence" value="ECO:0007669"/>
    <property type="project" value="TreeGrafter"/>
</dbReference>
<comment type="similarity">
    <text evidence="1 7">Belongs to the universal ribosomal protein uL3 family.</text>
</comment>
<organism evidence="9 10">
    <name type="scientific">Candidatus Sungbacteria bacterium RIFCSPLOWO2_01_FULL_59_16</name>
    <dbReference type="NCBI Taxonomy" id="1802280"/>
    <lineage>
        <taxon>Bacteria</taxon>
        <taxon>Candidatus Sungiibacteriota</taxon>
    </lineage>
</organism>